<dbReference type="InterPro" id="IPR036188">
    <property type="entry name" value="FAD/NAD-bd_sf"/>
</dbReference>
<feature type="domain" description="External alternative NADH-ubiquinone oxidoreductase-like C-terminal" evidence="9">
    <location>
        <begin position="82"/>
        <end position="136"/>
    </location>
</feature>
<evidence type="ECO:0000256" key="5">
    <source>
        <dbReference type="ARBA" id="ARBA00023002"/>
    </source>
</evidence>
<proteinExistence type="inferred from homology"/>
<dbReference type="PANTHER" id="PTHR43706">
    <property type="entry name" value="NADH DEHYDROGENASE"/>
    <property type="match status" value="1"/>
</dbReference>
<evidence type="ECO:0000313" key="10">
    <source>
        <dbReference type="EMBL" id="SVA93275.1"/>
    </source>
</evidence>
<keyword evidence="8" id="KW-1133">Transmembrane helix</keyword>
<dbReference type="SUPFAM" id="SSF51905">
    <property type="entry name" value="FAD/NAD(P)-binding domain"/>
    <property type="match status" value="1"/>
</dbReference>
<comment type="similarity">
    <text evidence="1">Belongs to the NADH dehydrogenase family.</text>
</comment>
<dbReference type="Gene3D" id="3.50.50.100">
    <property type="match status" value="1"/>
</dbReference>
<keyword evidence="6" id="KW-0520">NAD</keyword>
<keyword evidence="3" id="KW-0285">Flavoprotein</keyword>
<reference evidence="10" key="1">
    <citation type="submission" date="2018-05" db="EMBL/GenBank/DDBJ databases">
        <authorList>
            <person name="Lanie J.A."/>
            <person name="Ng W.-L."/>
            <person name="Kazmierczak K.M."/>
            <person name="Andrzejewski T.M."/>
            <person name="Davidsen T.M."/>
            <person name="Wayne K.J."/>
            <person name="Tettelin H."/>
            <person name="Glass J.I."/>
            <person name="Rusch D."/>
            <person name="Podicherti R."/>
            <person name="Tsui H.-C.T."/>
            <person name="Winkler M.E."/>
        </authorList>
    </citation>
    <scope>NUCLEOTIDE SEQUENCE</scope>
</reference>
<keyword evidence="8" id="KW-0472">Membrane</keyword>
<keyword evidence="4" id="KW-0274">FAD</keyword>
<feature type="non-terminal residue" evidence="10">
    <location>
        <position position="1"/>
    </location>
</feature>
<feature type="transmembrane region" description="Helical" evidence="8">
    <location>
        <begin position="105"/>
        <end position="122"/>
    </location>
</feature>
<dbReference type="InterPro" id="IPR054585">
    <property type="entry name" value="NDH2-like_C"/>
</dbReference>
<dbReference type="PANTHER" id="PTHR43706:SF47">
    <property type="entry name" value="EXTERNAL NADH-UBIQUINONE OXIDOREDUCTASE 1, MITOCHONDRIAL-RELATED"/>
    <property type="match status" value="1"/>
</dbReference>
<evidence type="ECO:0000256" key="8">
    <source>
        <dbReference type="SAM" id="Phobius"/>
    </source>
</evidence>
<evidence type="ECO:0000256" key="7">
    <source>
        <dbReference type="ARBA" id="ARBA00047599"/>
    </source>
</evidence>
<keyword evidence="8" id="KW-0812">Transmembrane</keyword>
<dbReference type="EC" id="1.6.5.9" evidence="2"/>
<dbReference type="GO" id="GO:0050136">
    <property type="term" value="F:NADH dehydrogenase (quinone) (non-electrogenic) activity"/>
    <property type="evidence" value="ECO:0007669"/>
    <property type="project" value="UniProtKB-EC"/>
</dbReference>
<evidence type="ECO:0000256" key="4">
    <source>
        <dbReference type="ARBA" id="ARBA00022827"/>
    </source>
</evidence>
<keyword evidence="5" id="KW-0560">Oxidoreductase</keyword>
<evidence type="ECO:0000256" key="6">
    <source>
        <dbReference type="ARBA" id="ARBA00023027"/>
    </source>
</evidence>
<evidence type="ECO:0000256" key="3">
    <source>
        <dbReference type="ARBA" id="ARBA00022630"/>
    </source>
</evidence>
<evidence type="ECO:0000259" key="9">
    <source>
        <dbReference type="Pfam" id="PF22366"/>
    </source>
</evidence>
<gene>
    <name evidence="10" type="ORF">METZ01_LOCUS146129</name>
</gene>
<accession>A0A381ZVG9</accession>
<dbReference type="AlphaFoldDB" id="A0A381ZVG9"/>
<comment type="catalytic activity">
    <reaction evidence="7">
        <text>a quinone + NADH + H(+) = a quinol + NAD(+)</text>
        <dbReference type="Rhea" id="RHEA:46160"/>
        <dbReference type="ChEBI" id="CHEBI:15378"/>
        <dbReference type="ChEBI" id="CHEBI:24646"/>
        <dbReference type="ChEBI" id="CHEBI:57540"/>
        <dbReference type="ChEBI" id="CHEBI:57945"/>
        <dbReference type="ChEBI" id="CHEBI:132124"/>
        <dbReference type="EC" id="1.6.5.9"/>
    </reaction>
</comment>
<protein>
    <recommendedName>
        <fullName evidence="2">NADH:ubiquinone reductase (non-electrogenic)</fullName>
        <ecNumber evidence="2">1.6.5.9</ecNumber>
    </recommendedName>
</protein>
<evidence type="ECO:0000256" key="2">
    <source>
        <dbReference type="ARBA" id="ARBA00012637"/>
    </source>
</evidence>
<dbReference type="EMBL" id="UINC01022836">
    <property type="protein sequence ID" value="SVA93275.1"/>
    <property type="molecule type" value="Genomic_DNA"/>
</dbReference>
<evidence type="ECO:0000256" key="1">
    <source>
        <dbReference type="ARBA" id="ARBA00005272"/>
    </source>
</evidence>
<name>A0A381ZVG9_9ZZZZ</name>
<organism evidence="10">
    <name type="scientific">marine metagenome</name>
    <dbReference type="NCBI Taxonomy" id="408172"/>
    <lineage>
        <taxon>unclassified sequences</taxon>
        <taxon>metagenomes</taxon>
        <taxon>ecological metagenomes</taxon>
    </lineage>
</organism>
<dbReference type="Pfam" id="PF22366">
    <property type="entry name" value="NDH2_C"/>
    <property type="match status" value="1"/>
</dbReference>
<sequence>SPLAESLNMPRDEWGRVYVESDLSLPGYPELFVVGDLAHVDRDDQPVPAMAPPAIQEGRHAANVIQAVLRGHPRTSFHYKDRGMLAAIGRRAGVASIYGRSFSGLIAWFLWLVVHIASLIGFRNRLVVLFEWSWAYFTYQRSARVILSQMR</sequence>
<dbReference type="InterPro" id="IPR045024">
    <property type="entry name" value="NDH-2"/>
</dbReference>